<dbReference type="InterPro" id="IPR015424">
    <property type="entry name" value="PyrdxlP-dep_Trfase"/>
</dbReference>
<comment type="caution">
    <text evidence="1">The sequence shown here is derived from an EMBL/GenBank/DDBJ whole genome shotgun (WGS) entry which is preliminary data.</text>
</comment>
<dbReference type="EMBL" id="BARU01000879">
    <property type="protein sequence ID" value="GAH26167.1"/>
    <property type="molecule type" value="Genomic_DNA"/>
</dbReference>
<organism evidence="1">
    <name type="scientific">marine sediment metagenome</name>
    <dbReference type="NCBI Taxonomy" id="412755"/>
    <lineage>
        <taxon>unclassified sequences</taxon>
        <taxon>metagenomes</taxon>
        <taxon>ecological metagenomes</taxon>
    </lineage>
</organism>
<dbReference type="Gene3D" id="3.40.640.10">
    <property type="entry name" value="Type I PLP-dependent aspartate aminotransferase-like (Major domain)"/>
    <property type="match status" value="1"/>
</dbReference>
<dbReference type="PANTHER" id="PTHR30244">
    <property type="entry name" value="TRANSAMINASE"/>
    <property type="match status" value="1"/>
</dbReference>
<dbReference type="InterPro" id="IPR000653">
    <property type="entry name" value="DegT/StrS_aminotransferase"/>
</dbReference>
<dbReference type="GO" id="GO:0008483">
    <property type="term" value="F:transaminase activity"/>
    <property type="evidence" value="ECO:0007669"/>
    <property type="project" value="TreeGrafter"/>
</dbReference>
<reference evidence="1" key="1">
    <citation type="journal article" date="2014" name="Front. Microbiol.">
        <title>High frequency of phylogenetically diverse reductive dehalogenase-homologous genes in deep subseafloor sedimentary metagenomes.</title>
        <authorList>
            <person name="Kawai M."/>
            <person name="Futagami T."/>
            <person name="Toyoda A."/>
            <person name="Takaki Y."/>
            <person name="Nishi S."/>
            <person name="Hori S."/>
            <person name="Arai W."/>
            <person name="Tsubouchi T."/>
            <person name="Morono Y."/>
            <person name="Uchiyama I."/>
            <person name="Ito T."/>
            <person name="Fujiyama A."/>
            <person name="Inagaki F."/>
            <person name="Takami H."/>
        </authorList>
    </citation>
    <scope>NUCLEOTIDE SEQUENCE</scope>
    <source>
        <strain evidence="1">Expedition CK06-06</strain>
    </source>
</reference>
<name>X1E0W0_9ZZZZ</name>
<dbReference type="CDD" id="cd00616">
    <property type="entry name" value="AHBA_syn"/>
    <property type="match status" value="1"/>
</dbReference>
<dbReference type="InterPro" id="IPR015421">
    <property type="entry name" value="PyrdxlP-dep_Trfase_major"/>
</dbReference>
<evidence type="ECO:0008006" key="2">
    <source>
        <dbReference type="Google" id="ProtNLM"/>
    </source>
</evidence>
<dbReference type="AlphaFoldDB" id="X1E0W0"/>
<sequence>MRETFLPFGAPLIEQAEIDEVVTSLKSGWLGTGPKVHKFEEMFKEYKGVKYAMALNSCTAALHLSMLAIGIKPGNEVILPSMTFASTANAVIHAGGKPILVDCEKDTMNMDPEDIERQIAPKTKAIIPVYFAGRPCNMDRIVDIANKHNLKIVEDAAHAIEAEYNGKKTGTFGDIGCFSFYVTKNIITGEGGMAITNVEEYANKIKRLSFHGIRKDKLHSSSDKKYKHYQVIDR</sequence>
<dbReference type="SUPFAM" id="SSF53383">
    <property type="entry name" value="PLP-dependent transferases"/>
    <property type="match status" value="1"/>
</dbReference>
<dbReference type="PANTHER" id="PTHR30244:SF34">
    <property type="entry name" value="DTDP-4-AMINO-4,6-DIDEOXYGALACTOSE TRANSAMINASE"/>
    <property type="match status" value="1"/>
</dbReference>
<dbReference type="GO" id="GO:0030170">
    <property type="term" value="F:pyridoxal phosphate binding"/>
    <property type="evidence" value="ECO:0007669"/>
    <property type="project" value="TreeGrafter"/>
</dbReference>
<feature type="non-terminal residue" evidence="1">
    <location>
        <position position="234"/>
    </location>
</feature>
<gene>
    <name evidence="1" type="ORF">S03H2_02586</name>
</gene>
<accession>X1E0W0</accession>
<dbReference type="Pfam" id="PF01041">
    <property type="entry name" value="DegT_DnrJ_EryC1"/>
    <property type="match status" value="1"/>
</dbReference>
<proteinExistence type="predicted"/>
<evidence type="ECO:0000313" key="1">
    <source>
        <dbReference type="EMBL" id="GAH26167.1"/>
    </source>
</evidence>
<dbReference type="GO" id="GO:0000271">
    <property type="term" value="P:polysaccharide biosynthetic process"/>
    <property type="evidence" value="ECO:0007669"/>
    <property type="project" value="TreeGrafter"/>
</dbReference>
<protein>
    <recommendedName>
        <fullName evidence="2">DegT/DnrJ/EryC1/StrS aminotransferase family protein</fullName>
    </recommendedName>
</protein>